<name>A0ACC2WN45_9TREE</name>
<evidence type="ECO:0000313" key="2">
    <source>
        <dbReference type="Proteomes" id="UP001243375"/>
    </source>
</evidence>
<dbReference type="EMBL" id="JASBWU010000023">
    <property type="protein sequence ID" value="KAJ9113062.1"/>
    <property type="molecule type" value="Genomic_DNA"/>
</dbReference>
<protein>
    <submittedName>
        <fullName evidence="1">Uncharacterized protein</fullName>
    </submittedName>
</protein>
<reference evidence="1" key="1">
    <citation type="submission" date="2023-04" db="EMBL/GenBank/DDBJ databases">
        <title>Draft Genome sequencing of Naganishia species isolated from polar environments using Oxford Nanopore Technology.</title>
        <authorList>
            <person name="Leo P."/>
            <person name="Venkateswaran K."/>
        </authorList>
    </citation>
    <scope>NUCLEOTIDE SEQUENCE</scope>
    <source>
        <strain evidence="1">MNA-CCFEE 5425</strain>
    </source>
</reference>
<keyword evidence="2" id="KW-1185">Reference proteome</keyword>
<accession>A0ACC2WN45</accession>
<organism evidence="1 2">
    <name type="scientific">Naganishia vaughanmartiniae</name>
    <dbReference type="NCBI Taxonomy" id="1424756"/>
    <lineage>
        <taxon>Eukaryota</taxon>
        <taxon>Fungi</taxon>
        <taxon>Dikarya</taxon>
        <taxon>Basidiomycota</taxon>
        <taxon>Agaricomycotina</taxon>
        <taxon>Tremellomycetes</taxon>
        <taxon>Filobasidiales</taxon>
        <taxon>Filobasidiaceae</taxon>
        <taxon>Naganishia</taxon>
    </lineage>
</organism>
<sequence>MSLSVPSSLPISATFTGPVGWGYEQSTAQATPPSRSDASTIPISDLLCKGNGFEDALQWIQTNIPGTRPTLSFPKFRSTAAGSSNTMLMLHEETGTARSEDKSGPPNSQQSLTETTALHPQSALHKGSPAEPSKQDADDAPAVPTQAEIALCIEEAVALFCKAQDLSTQVEELPKELQKDVEQFLTNCLLKRQPKGKQEKEIVERAGGAAGIASGILAAHKTDVEVLRRELRAATVSATVASDSHRGEDKGLLGVLIAELVFATLGALIVLIALIAFGYVCIDWKNLFASIRYAIADALDYVEQIPERLRRRLAGA</sequence>
<proteinExistence type="predicted"/>
<evidence type="ECO:0000313" key="1">
    <source>
        <dbReference type="EMBL" id="KAJ9113062.1"/>
    </source>
</evidence>
<gene>
    <name evidence="1" type="ORF">QFC22_006158</name>
</gene>
<dbReference type="Proteomes" id="UP001243375">
    <property type="component" value="Unassembled WGS sequence"/>
</dbReference>
<comment type="caution">
    <text evidence="1">The sequence shown here is derived from an EMBL/GenBank/DDBJ whole genome shotgun (WGS) entry which is preliminary data.</text>
</comment>